<dbReference type="GO" id="GO:0006357">
    <property type="term" value="P:regulation of transcription by RNA polymerase II"/>
    <property type="evidence" value="ECO:0007669"/>
    <property type="project" value="TreeGrafter"/>
</dbReference>
<comment type="caution">
    <text evidence="3">The sequence shown here is derived from an EMBL/GenBank/DDBJ whole genome shotgun (WGS) entry which is preliminary data.</text>
</comment>
<evidence type="ECO:0000256" key="1">
    <source>
        <dbReference type="SAM" id="Coils"/>
    </source>
</evidence>
<feature type="coiled-coil region" evidence="1">
    <location>
        <begin position="161"/>
        <end position="188"/>
    </location>
</feature>
<dbReference type="PANTHER" id="PTHR46179">
    <property type="entry name" value="ZINC FINGER PROTEIN"/>
    <property type="match status" value="1"/>
</dbReference>
<dbReference type="EMBL" id="JAQJAC010000010">
    <property type="protein sequence ID" value="KAJ5568933.1"/>
    <property type="molecule type" value="Genomic_DNA"/>
</dbReference>
<dbReference type="PANTHER" id="PTHR46179:SF24">
    <property type="entry name" value="C2H2-TYPE DOMAIN-CONTAINING PROTEIN"/>
    <property type="match status" value="1"/>
</dbReference>
<keyword evidence="1" id="KW-0175">Coiled coil</keyword>
<dbReference type="SMART" id="SM00355">
    <property type="entry name" value="ZnF_C2H2"/>
    <property type="match status" value="2"/>
</dbReference>
<proteinExistence type="predicted"/>
<feature type="domain" description="C2H2-type" evidence="2">
    <location>
        <begin position="84"/>
        <end position="113"/>
    </location>
</feature>
<dbReference type="Pfam" id="PF26177">
    <property type="entry name" value="zf_C2H2_17_1st"/>
    <property type="match status" value="1"/>
</dbReference>
<dbReference type="Proteomes" id="UP001216150">
    <property type="component" value="Unassembled WGS sequence"/>
</dbReference>
<dbReference type="Gene3D" id="3.30.160.60">
    <property type="entry name" value="Classic Zinc Finger"/>
    <property type="match status" value="1"/>
</dbReference>
<dbReference type="InterPro" id="IPR051061">
    <property type="entry name" value="Zinc_finger_trans_reg"/>
</dbReference>
<dbReference type="InterPro" id="IPR059009">
    <property type="entry name" value="Znf_C2H2_17_1st"/>
</dbReference>
<evidence type="ECO:0000313" key="3">
    <source>
        <dbReference type="EMBL" id="KAJ5568933.1"/>
    </source>
</evidence>
<evidence type="ECO:0000313" key="4">
    <source>
        <dbReference type="Proteomes" id="UP001216150"/>
    </source>
</evidence>
<gene>
    <name evidence="3" type="ORF">N7450_011419</name>
</gene>
<name>A0AAD6DA49_9EURO</name>
<dbReference type="AlphaFoldDB" id="A0AAD6DA49"/>
<accession>A0AAD6DA49</accession>
<organism evidence="3 4">
    <name type="scientific">Penicillium hetheringtonii</name>
    <dbReference type="NCBI Taxonomy" id="911720"/>
    <lineage>
        <taxon>Eukaryota</taxon>
        <taxon>Fungi</taxon>
        <taxon>Dikarya</taxon>
        <taxon>Ascomycota</taxon>
        <taxon>Pezizomycotina</taxon>
        <taxon>Eurotiomycetes</taxon>
        <taxon>Eurotiomycetidae</taxon>
        <taxon>Eurotiales</taxon>
        <taxon>Aspergillaceae</taxon>
        <taxon>Penicillium</taxon>
    </lineage>
</organism>
<dbReference type="InterPro" id="IPR013087">
    <property type="entry name" value="Znf_C2H2_type"/>
</dbReference>
<keyword evidence="4" id="KW-1185">Reference proteome</keyword>
<dbReference type="GO" id="GO:0005634">
    <property type="term" value="C:nucleus"/>
    <property type="evidence" value="ECO:0007669"/>
    <property type="project" value="TreeGrafter"/>
</dbReference>
<reference evidence="3 4" key="1">
    <citation type="journal article" date="2023" name="IMA Fungus">
        <title>Comparative genomic study of the Penicillium genus elucidates a diverse pangenome and 15 lateral gene transfer events.</title>
        <authorList>
            <person name="Petersen C."/>
            <person name="Sorensen T."/>
            <person name="Nielsen M.R."/>
            <person name="Sondergaard T.E."/>
            <person name="Sorensen J.L."/>
            <person name="Fitzpatrick D.A."/>
            <person name="Frisvad J.C."/>
            <person name="Nielsen K.L."/>
        </authorList>
    </citation>
    <scope>NUCLEOTIDE SEQUENCE [LARGE SCALE GENOMIC DNA]</scope>
    <source>
        <strain evidence="3 4">IBT 29057</strain>
    </source>
</reference>
<sequence length="198" mass="22684">METFFASTLNAKMTPQPFVCVVMPRNDPAFKADTYISKHMDRHERPYKCSESGCEKKLGFASRGDFLRHQREVHDKGSKPRNSLFCLYENCARSYSKPFVRAENLRVHIRRAHRPNGTSSDEPCGNLSAEARIPINASLGPNGNQNPATCISHESFLQMEAESLRDRILKQDRRIEELQRQKIELEARNHGTKPNNLN</sequence>
<feature type="domain" description="C2H2-type" evidence="2">
    <location>
        <begin position="47"/>
        <end position="74"/>
    </location>
</feature>
<evidence type="ECO:0000259" key="2">
    <source>
        <dbReference type="SMART" id="SM00355"/>
    </source>
</evidence>
<protein>
    <submittedName>
        <fullName evidence="3">C2H2 transcription factor</fullName>
    </submittedName>
</protein>